<evidence type="ECO:0000313" key="1">
    <source>
        <dbReference type="EMBL" id="GHC85900.1"/>
    </source>
</evidence>
<evidence type="ECO:0008006" key="3">
    <source>
        <dbReference type="Google" id="ProtNLM"/>
    </source>
</evidence>
<keyword evidence="2" id="KW-1185">Reference proteome</keyword>
<dbReference type="EMBL" id="BMYK01000008">
    <property type="protein sequence ID" value="GHC85900.1"/>
    <property type="molecule type" value="Genomic_DNA"/>
</dbReference>
<dbReference type="InterPro" id="IPR010985">
    <property type="entry name" value="Ribbon_hlx_hlx"/>
</dbReference>
<evidence type="ECO:0000313" key="2">
    <source>
        <dbReference type="Proteomes" id="UP000626210"/>
    </source>
</evidence>
<protein>
    <recommendedName>
        <fullName evidence="3">Ribbon-helix-helix CopG family protein</fullName>
    </recommendedName>
</protein>
<dbReference type="Proteomes" id="UP000626210">
    <property type="component" value="Unassembled WGS sequence"/>
</dbReference>
<sequence>MAVSVRMDPLLEKELELAAKRKGITKSQFIVEAVERALGRKDPAALYRQVMDEAAHHHVAEGVPDDALPGHKAALRTSLRAAHAGQQDDYAAYLAQRKRTSD</sequence>
<reference evidence="2" key="1">
    <citation type="journal article" date="2019" name="Int. J. Syst. Evol. Microbiol.">
        <title>The Global Catalogue of Microorganisms (GCM) 10K type strain sequencing project: providing services to taxonomists for standard genome sequencing and annotation.</title>
        <authorList>
            <consortium name="The Broad Institute Genomics Platform"/>
            <consortium name="The Broad Institute Genome Sequencing Center for Infectious Disease"/>
            <person name="Wu L."/>
            <person name="Ma J."/>
        </authorList>
    </citation>
    <scope>NUCLEOTIDE SEQUENCE [LARGE SCALE GENOMIC DNA]</scope>
    <source>
        <strain evidence="2">KCTC 23314</strain>
    </source>
</reference>
<comment type="caution">
    <text evidence="1">The sequence shown here is derived from an EMBL/GenBank/DDBJ whole genome shotgun (WGS) entry which is preliminary data.</text>
</comment>
<name>A0ABQ3G3S5_9BURK</name>
<proteinExistence type="predicted"/>
<dbReference type="SUPFAM" id="SSF47598">
    <property type="entry name" value="Ribbon-helix-helix"/>
    <property type="match status" value="1"/>
</dbReference>
<accession>A0ABQ3G3S5</accession>
<organism evidence="1 2">
    <name type="scientific">Pseudorhodoferax aquiterrae</name>
    <dbReference type="NCBI Taxonomy" id="747304"/>
    <lineage>
        <taxon>Bacteria</taxon>
        <taxon>Pseudomonadati</taxon>
        <taxon>Pseudomonadota</taxon>
        <taxon>Betaproteobacteria</taxon>
        <taxon>Burkholderiales</taxon>
        <taxon>Comamonadaceae</taxon>
    </lineage>
</organism>
<gene>
    <name evidence="1" type="ORF">GCM10007320_31280</name>
</gene>